<reference evidence="11" key="2">
    <citation type="journal article" date="2020" name="Microorganisms">
        <title>Osmotic Adaptation and Compatible Solute Biosynthesis of Phototrophic Bacteria as Revealed from Genome Analyses.</title>
        <authorList>
            <person name="Imhoff J.F."/>
            <person name="Rahn T."/>
            <person name="Kunzel S."/>
            <person name="Keller A."/>
            <person name="Neulinger S.C."/>
        </authorList>
    </citation>
    <scope>NUCLEOTIDE SEQUENCE</scope>
    <source>
        <strain evidence="11">DSM 9154</strain>
    </source>
</reference>
<keyword evidence="4 8" id="KW-0808">Transferase</keyword>
<dbReference type="CDD" id="cd04728">
    <property type="entry name" value="ThiG"/>
    <property type="match status" value="1"/>
</dbReference>
<comment type="similarity">
    <text evidence="8">Belongs to the ThiG family.</text>
</comment>
<dbReference type="GO" id="GO:0005737">
    <property type="term" value="C:cytoplasm"/>
    <property type="evidence" value="ECO:0007669"/>
    <property type="project" value="UniProtKB-SubCell"/>
</dbReference>
<keyword evidence="12" id="KW-1185">Reference proteome</keyword>
<evidence type="ECO:0000259" key="10">
    <source>
        <dbReference type="Pfam" id="PF05690"/>
    </source>
</evidence>
<evidence type="ECO:0000256" key="6">
    <source>
        <dbReference type="ARBA" id="ARBA00023270"/>
    </source>
</evidence>
<comment type="subunit">
    <text evidence="8">Homotetramer. Forms heterodimers with either ThiH or ThiS.</text>
</comment>
<evidence type="ECO:0000256" key="9">
    <source>
        <dbReference type="SAM" id="MobiDB-lite"/>
    </source>
</evidence>
<dbReference type="InterPro" id="IPR013785">
    <property type="entry name" value="Aldolase_TIM"/>
</dbReference>
<evidence type="ECO:0000256" key="7">
    <source>
        <dbReference type="ARBA" id="ARBA00049897"/>
    </source>
</evidence>
<accession>A0A934UYB1</accession>
<evidence type="ECO:0000256" key="5">
    <source>
        <dbReference type="ARBA" id="ARBA00022977"/>
    </source>
</evidence>
<dbReference type="GO" id="GO:0009229">
    <property type="term" value="P:thiamine diphosphate biosynthetic process"/>
    <property type="evidence" value="ECO:0007669"/>
    <property type="project" value="UniProtKB-UniRule"/>
</dbReference>
<evidence type="ECO:0000256" key="4">
    <source>
        <dbReference type="ARBA" id="ARBA00022679"/>
    </source>
</evidence>
<proteinExistence type="inferred from homology"/>
<feature type="compositionally biased region" description="Basic and acidic residues" evidence="9">
    <location>
        <begin position="248"/>
        <end position="260"/>
    </location>
</feature>
<evidence type="ECO:0000256" key="1">
    <source>
        <dbReference type="ARBA" id="ARBA00002834"/>
    </source>
</evidence>
<gene>
    <name evidence="8 11" type="primary">thiG</name>
    <name evidence="11" type="ORF">CKO21_00750</name>
</gene>
<dbReference type="AlphaFoldDB" id="A0A934UYB1"/>
<evidence type="ECO:0000313" key="12">
    <source>
        <dbReference type="Proteomes" id="UP000778970"/>
    </source>
</evidence>
<name>A0A934UYB1_9PROT</name>
<feature type="domain" description="Thiazole synthase ThiG" evidence="10">
    <location>
        <begin position="22"/>
        <end position="264"/>
    </location>
</feature>
<feature type="binding site" evidence="8">
    <location>
        <begin position="221"/>
        <end position="222"/>
    </location>
    <ligand>
        <name>1-deoxy-D-xylulose 5-phosphate</name>
        <dbReference type="ChEBI" id="CHEBI:57792"/>
    </ligand>
</feature>
<comment type="caution">
    <text evidence="11">The sequence shown here is derived from an EMBL/GenBank/DDBJ whole genome shotgun (WGS) entry which is preliminary data.</text>
</comment>
<dbReference type="HAMAP" id="MF_00443">
    <property type="entry name" value="ThiG"/>
    <property type="match status" value="1"/>
</dbReference>
<dbReference type="PANTHER" id="PTHR34266:SF2">
    <property type="entry name" value="THIAZOLE SYNTHASE"/>
    <property type="match status" value="1"/>
</dbReference>
<dbReference type="Proteomes" id="UP000778970">
    <property type="component" value="Unassembled WGS sequence"/>
</dbReference>
<comment type="function">
    <text evidence="1 8">Catalyzes the rearrangement of 1-deoxy-D-xylulose 5-phosphate (DXP) to produce the thiazole phosphate moiety of thiamine. Sulfur is provided by the thiocarboxylate moiety of the carrier protein ThiS. In vitro, sulfur can be provided by H(2)S.</text>
</comment>
<dbReference type="GO" id="GO:1990107">
    <property type="term" value="F:thiazole synthase activity"/>
    <property type="evidence" value="ECO:0007669"/>
    <property type="project" value="UniProtKB-EC"/>
</dbReference>
<keyword evidence="6 8" id="KW-0704">Schiff base</keyword>
<comment type="subcellular location">
    <subcellularLocation>
        <location evidence="8">Cytoplasm</location>
    </subcellularLocation>
</comment>
<dbReference type="EMBL" id="NRRE01000006">
    <property type="protein sequence ID" value="MBK1695773.1"/>
    <property type="molecule type" value="Genomic_DNA"/>
</dbReference>
<feature type="binding site" evidence="8">
    <location>
        <begin position="199"/>
        <end position="200"/>
    </location>
    <ligand>
        <name>1-deoxy-D-xylulose 5-phosphate</name>
        <dbReference type="ChEBI" id="CHEBI:57792"/>
    </ligand>
</feature>
<reference evidence="11" key="1">
    <citation type="submission" date="2017-08" db="EMBL/GenBank/DDBJ databases">
        <authorList>
            <person name="Imhoff J.F."/>
            <person name="Rahn T."/>
            <person name="Kuenzel S."/>
            <person name="Neulinger S.C."/>
        </authorList>
    </citation>
    <scope>NUCLEOTIDE SEQUENCE</scope>
    <source>
        <strain evidence="11">DSM 9154</strain>
    </source>
</reference>
<dbReference type="RefSeq" id="WP_051432015.1">
    <property type="nucleotide sequence ID" value="NZ_NRRE01000006.1"/>
</dbReference>
<keyword evidence="5 8" id="KW-0784">Thiamine biosynthesis</keyword>
<protein>
    <recommendedName>
        <fullName evidence="3 8">Thiazole synthase</fullName>
        <ecNumber evidence="3 8">2.8.1.10</ecNumber>
    </recommendedName>
</protein>
<dbReference type="SUPFAM" id="SSF110399">
    <property type="entry name" value="ThiG-like"/>
    <property type="match status" value="1"/>
</dbReference>
<comment type="pathway">
    <text evidence="2 8">Cofactor biosynthesis; thiamine diphosphate biosynthesis.</text>
</comment>
<evidence type="ECO:0000256" key="8">
    <source>
        <dbReference type="HAMAP-Rule" id="MF_00443"/>
    </source>
</evidence>
<feature type="binding site" evidence="8">
    <location>
        <position position="173"/>
    </location>
    <ligand>
        <name>1-deoxy-D-xylulose 5-phosphate</name>
        <dbReference type="ChEBI" id="CHEBI:57792"/>
    </ligand>
</feature>
<evidence type="ECO:0000313" key="11">
    <source>
        <dbReference type="EMBL" id="MBK1695773.1"/>
    </source>
</evidence>
<feature type="active site" description="Schiff-base intermediate with DXP" evidence="8">
    <location>
        <position position="112"/>
    </location>
</feature>
<dbReference type="Gene3D" id="3.20.20.70">
    <property type="entry name" value="Aldolase class I"/>
    <property type="match status" value="1"/>
</dbReference>
<keyword evidence="8" id="KW-0963">Cytoplasm</keyword>
<dbReference type="InterPro" id="IPR033983">
    <property type="entry name" value="Thiazole_synthase_ThiG"/>
</dbReference>
<organism evidence="11 12">
    <name type="scientific">Rhodovibrio salinarum</name>
    <dbReference type="NCBI Taxonomy" id="1087"/>
    <lineage>
        <taxon>Bacteria</taxon>
        <taxon>Pseudomonadati</taxon>
        <taxon>Pseudomonadota</taxon>
        <taxon>Alphaproteobacteria</taxon>
        <taxon>Rhodospirillales</taxon>
        <taxon>Rhodovibrionaceae</taxon>
        <taxon>Rhodovibrio</taxon>
    </lineage>
</organism>
<dbReference type="PANTHER" id="PTHR34266">
    <property type="entry name" value="THIAZOLE SYNTHASE"/>
    <property type="match status" value="1"/>
</dbReference>
<evidence type="ECO:0000256" key="3">
    <source>
        <dbReference type="ARBA" id="ARBA00011960"/>
    </source>
</evidence>
<comment type="catalytic activity">
    <reaction evidence="7 8">
        <text>[ThiS sulfur-carrier protein]-C-terminal-Gly-aminoethanethioate + 2-iminoacetate + 1-deoxy-D-xylulose 5-phosphate = [ThiS sulfur-carrier protein]-C-terminal Gly-Gly + 2-[(2R,5Z)-2-carboxy-4-methylthiazol-5(2H)-ylidene]ethyl phosphate + 2 H2O + H(+)</text>
        <dbReference type="Rhea" id="RHEA:26297"/>
        <dbReference type="Rhea" id="RHEA-COMP:12909"/>
        <dbReference type="Rhea" id="RHEA-COMP:19908"/>
        <dbReference type="ChEBI" id="CHEBI:15377"/>
        <dbReference type="ChEBI" id="CHEBI:15378"/>
        <dbReference type="ChEBI" id="CHEBI:57792"/>
        <dbReference type="ChEBI" id="CHEBI:62899"/>
        <dbReference type="ChEBI" id="CHEBI:77846"/>
        <dbReference type="ChEBI" id="CHEBI:90778"/>
        <dbReference type="ChEBI" id="CHEBI:232372"/>
        <dbReference type="EC" id="2.8.1.10"/>
    </reaction>
</comment>
<dbReference type="Pfam" id="PF05690">
    <property type="entry name" value="ThiG"/>
    <property type="match status" value="1"/>
</dbReference>
<dbReference type="EC" id="2.8.1.10" evidence="3 8"/>
<evidence type="ECO:0000256" key="2">
    <source>
        <dbReference type="ARBA" id="ARBA00004948"/>
    </source>
</evidence>
<dbReference type="InterPro" id="IPR008867">
    <property type="entry name" value="ThiG"/>
</dbReference>
<sequence length="271" mass="28509">MTQLETARRPRGEGAPEAEHLTIAGQTFGSRLLIGSAGYPNQQVMLDAIQASGAEIITVSVRRVSLEGYAESMVDLLSDKVVLPNTAGCETARDAVLTAQLAREALQTNWVKLEVIGDRETLYPDVEQLVQAADELVRDGFVVLPYTNEDPITAQKLMDVGCAAVMPMGAPIGSGQGIANPAAIELILSRAHVPVIVDAGIGTASDAVQAMELGCDAVLLNTAVSKAHDPVRMARAMRAAVDAGRDARLAGRIPKRDHAEPSSPQLGLIGS</sequence>
<feature type="region of interest" description="Disordered" evidence="9">
    <location>
        <begin position="248"/>
        <end position="271"/>
    </location>
</feature>